<protein>
    <submittedName>
        <fullName evidence="1">Uncharacterized protein</fullName>
    </submittedName>
</protein>
<keyword evidence="2" id="KW-1185">Reference proteome</keyword>
<gene>
    <name evidence="1" type="ORF">NB231_13131</name>
</gene>
<dbReference type="AlphaFoldDB" id="A4BS79"/>
<proteinExistence type="predicted"/>
<evidence type="ECO:0000313" key="1">
    <source>
        <dbReference type="EMBL" id="EAR21339.1"/>
    </source>
</evidence>
<organism evidence="1 2">
    <name type="scientific">Nitrococcus mobilis Nb-231</name>
    <dbReference type="NCBI Taxonomy" id="314278"/>
    <lineage>
        <taxon>Bacteria</taxon>
        <taxon>Pseudomonadati</taxon>
        <taxon>Pseudomonadota</taxon>
        <taxon>Gammaproteobacteria</taxon>
        <taxon>Chromatiales</taxon>
        <taxon>Ectothiorhodospiraceae</taxon>
        <taxon>Nitrococcus</taxon>
    </lineage>
</organism>
<name>A4BS79_9GAMM</name>
<dbReference type="EMBL" id="AAOF01000009">
    <property type="protein sequence ID" value="EAR21339.1"/>
    <property type="molecule type" value="Genomic_DNA"/>
</dbReference>
<evidence type="ECO:0000313" key="2">
    <source>
        <dbReference type="Proteomes" id="UP000003374"/>
    </source>
</evidence>
<sequence length="47" mass="6085">MFCWVMSMHKIREKQKRYERKDIVFYFFHFDCFHINPLKSTTKYLKY</sequence>
<accession>A4BS79</accession>
<dbReference type="Proteomes" id="UP000003374">
    <property type="component" value="Unassembled WGS sequence"/>
</dbReference>
<dbReference type="HOGENOM" id="CLU_3170766_0_0_6"/>
<reference evidence="1 2" key="1">
    <citation type="submission" date="2006-02" db="EMBL/GenBank/DDBJ databases">
        <authorList>
            <person name="Waterbury J."/>
            <person name="Ferriera S."/>
            <person name="Johnson J."/>
            <person name="Kravitz S."/>
            <person name="Halpern A."/>
            <person name="Remington K."/>
            <person name="Beeson K."/>
            <person name="Tran B."/>
            <person name="Rogers Y.-H."/>
            <person name="Friedman R."/>
            <person name="Venter J.C."/>
        </authorList>
    </citation>
    <scope>NUCLEOTIDE SEQUENCE [LARGE SCALE GENOMIC DNA]</scope>
    <source>
        <strain evidence="1 2">Nb-231</strain>
    </source>
</reference>
<comment type="caution">
    <text evidence="1">The sequence shown here is derived from an EMBL/GenBank/DDBJ whole genome shotgun (WGS) entry which is preliminary data.</text>
</comment>